<evidence type="ECO:0000259" key="2">
    <source>
        <dbReference type="Pfam" id="PF00004"/>
    </source>
</evidence>
<dbReference type="EMBL" id="CAJMWX010000716">
    <property type="protein sequence ID" value="CAE6424670.1"/>
    <property type="molecule type" value="Genomic_DNA"/>
</dbReference>
<dbReference type="SUPFAM" id="SSF52540">
    <property type="entry name" value="P-loop containing nucleoside triphosphate hydrolases"/>
    <property type="match status" value="1"/>
</dbReference>
<sequence>MFKQFATRLRLVSSSSDSRNRTQSQEPKQQLSHLNGHGQRITENTSTNGIAPQEPNNGYLGFRSCNQFWDKAKDQWTDAYRVAQAQSLPTHSRIIAYNRKNSMHPHNSHIWVEIHDKPLLDLLRPLFQGYNAFTGAIPGIDARHVYMRREQLRRLLPQSDESQALPAEKIIHADLQQLLEYIEAEFAGVTFELEHMKKEEDPHIKWDLLWALFVPGESLETSESISGLDMAFKPKTWVYSDYDENDSSSNSKPCFEVHGEFLEWTGSRYTPTRIRRVISRYAGTKSIHTLAFKPLTPSRKSNLTKRGKQYIKLAGMHHRNYQSYIMWEERERDSFLISRRREKTTKKARADGRVMVDILSFRRFNPEQDIWDADDLADINSQDRGPSELREDSPELYLLPPTVFGWSFALKRWGQLIVEKLTDITFETDAFAHLVLPEDDKELIQALVEAQAKAKNTPAFEDVIPGKGNGLVMLFHGNTGTGKVFKAKRACFTSIAHTYLQTLTAEAVSEYLKLPLYSVSSHELREDSQMGDFEASLKHILAISSLWKAVLLIDEADNFVQERSIDAANSGGGSSKVVAFLRVLEYHSGIVILTTNYVRDIDRALRS</sequence>
<evidence type="ECO:0008006" key="7">
    <source>
        <dbReference type="Google" id="ProtNLM"/>
    </source>
</evidence>
<feature type="domain" description="DUF7025" evidence="3">
    <location>
        <begin position="198"/>
        <end position="296"/>
    </location>
</feature>
<evidence type="ECO:0000259" key="3">
    <source>
        <dbReference type="Pfam" id="PF22942"/>
    </source>
</evidence>
<dbReference type="PANTHER" id="PTHR46411:SF3">
    <property type="entry name" value="AAA+ ATPASE DOMAIN-CONTAINING PROTEIN"/>
    <property type="match status" value="1"/>
</dbReference>
<dbReference type="EMBL" id="CAJMWY010001954">
    <property type="protein sequence ID" value="CAE6478905.1"/>
    <property type="molecule type" value="Genomic_DNA"/>
</dbReference>
<feature type="compositionally biased region" description="Low complexity" evidence="1">
    <location>
        <begin position="10"/>
        <end position="25"/>
    </location>
</feature>
<feature type="compositionally biased region" description="Polar residues" evidence="1">
    <location>
        <begin position="41"/>
        <end position="55"/>
    </location>
</feature>
<protein>
    <recommendedName>
        <fullName evidence="7">AAA+ ATPase domain-containing protein</fullName>
    </recommendedName>
</protein>
<name>A0A8H2XGS4_9AGAM</name>
<dbReference type="Proteomes" id="UP000663888">
    <property type="component" value="Unassembled WGS sequence"/>
</dbReference>
<dbReference type="InterPro" id="IPR054289">
    <property type="entry name" value="DUF7025"/>
</dbReference>
<organism evidence="4 6">
    <name type="scientific">Rhizoctonia solani</name>
    <dbReference type="NCBI Taxonomy" id="456999"/>
    <lineage>
        <taxon>Eukaryota</taxon>
        <taxon>Fungi</taxon>
        <taxon>Dikarya</taxon>
        <taxon>Basidiomycota</taxon>
        <taxon>Agaricomycotina</taxon>
        <taxon>Agaricomycetes</taxon>
        <taxon>Cantharellales</taxon>
        <taxon>Ceratobasidiaceae</taxon>
        <taxon>Rhizoctonia</taxon>
    </lineage>
</organism>
<proteinExistence type="predicted"/>
<dbReference type="GO" id="GO:0016887">
    <property type="term" value="F:ATP hydrolysis activity"/>
    <property type="evidence" value="ECO:0007669"/>
    <property type="project" value="InterPro"/>
</dbReference>
<dbReference type="InterPro" id="IPR003959">
    <property type="entry name" value="ATPase_AAA_core"/>
</dbReference>
<dbReference type="PANTHER" id="PTHR46411">
    <property type="entry name" value="FAMILY ATPASE, PUTATIVE-RELATED"/>
    <property type="match status" value="1"/>
</dbReference>
<dbReference type="Pfam" id="PF00004">
    <property type="entry name" value="AAA"/>
    <property type="match status" value="1"/>
</dbReference>
<evidence type="ECO:0000313" key="4">
    <source>
        <dbReference type="EMBL" id="CAE6424670.1"/>
    </source>
</evidence>
<dbReference type="InterPro" id="IPR027417">
    <property type="entry name" value="P-loop_NTPase"/>
</dbReference>
<dbReference type="Gene3D" id="3.40.50.300">
    <property type="entry name" value="P-loop containing nucleotide triphosphate hydrolases"/>
    <property type="match status" value="1"/>
</dbReference>
<reference evidence="4" key="1">
    <citation type="submission" date="2021-01" db="EMBL/GenBank/DDBJ databases">
        <authorList>
            <person name="Kaushik A."/>
        </authorList>
    </citation>
    <scope>NUCLEOTIDE SEQUENCE</scope>
    <source>
        <strain evidence="4">AG4-R118</strain>
        <strain evidence="5">AG4-RS23</strain>
    </source>
</reference>
<gene>
    <name evidence="4" type="ORF">RDB_LOCUS27005</name>
    <name evidence="5" type="ORF">RDB_LOCUS95387</name>
</gene>
<feature type="region of interest" description="Disordered" evidence="1">
    <location>
        <begin position="10"/>
        <end position="55"/>
    </location>
</feature>
<dbReference type="Proteomes" id="UP000663861">
    <property type="component" value="Unassembled WGS sequence"/>
</dbReference>
<dbReference type="GO" id="GO:0005524">
    <property type="term" value="F:ATP binding"/>
    <property type="evidence" value="ECO:0007669"/>
    <property type="project" value="InterPro"/>
</dbReference>
<dbReference type="Pfam" id="PF22942">
    <property type="entry name" value="DUF7025"/>
    <property type="match status" value="1"/>
</dbReference>
<dbReference type="AlphaFoldDB" id="A0A8H2XGS4"/>
<comment type="caution">
    <text evidence="4">The sequence shown here is derived from an EMBL/GenBank/DDBJ whole genome shotgun (WGS) entry which is preliminary data.</text>
</comment>
<accession>A0A8H2XGS4</accession>
<evidence type="ECO:0000313" key="5">
    <source>
        <dbReference type="EMBL" id="CAE6478905.1"/>
    </source>
</evidence>
<evidence type="ECO:0000256" key="1">
    <source>
        <dbReference type="SAM" id="MobiDB-lite"/>
    </source>
</evidence>
<evidence type="ECO:0000313" key="6">
    <source>
        <dbReference type="Proteomes" id="UP000663888"/>
    </source>
</evidence>
<feature type="domain" description="ATPase AAA-type core" evidence="2">
    <location>
        <begin position="502"/>
        <end position="606"/>
    </location>
</feature>